<evidence type="ECO:0000313" key="3">
    <source>
        <dbReference type="EMBL" id="OUQ75840.1"/>
    </source>
</evidence>
<reference evidence="3" key="2">
    <citation type="journal article" date="2018" name="BMC Genomics">
        <title>Whole genome sequencing and function prediction of 133 gut anaerobes isolated from chicken caecum in pure cultures.</title>
        <authorList>
            <person name="Medvecky M."/>
            <person name="Cejkova D."/>
            <person name="Polansky O."/>
            <person name="Karasova D."/>
            <person name="Kubasova T."/>
            <person name="Cizek A."/>
            <person name="Rychlik I."/>
        </authorList>
    </citation>
    <scope>NUCLEOTIDE SEQUENCE</scope>
    <source>
        <strain evidence="3">An101</strain>
        <strain evidence="2">An115</strain>
    </source>
</reference>
<dbReference type="Proteomes" id="UP000196293">
    <property type="component" value="Unassembled WGS sequence"/>
</dbReference>
<dbReference type="AlphaFoldDB" id="A0A1Y4UDS3"/>
<reference evidence="4 5" key="1">
    <citation type="submission" date="2017-04" db="EMBL/GenBank/DDBJ databases">
        <title>Function of individual gut microbiota members based on whole genome sequencing of pure cultures obtained from chicken caecum.</title>
        <authorList>
            <person name="Medvecky M."/>
            <person name="Cejkova D."/>
            <person name="Polansky O."/>
            <person name="Karasova D."/>
            <person name="Kubasova T."/>
            <person name="Cizek A."/>
            <person name="Rychlik I."/>
        </authorList>
    </citation>
    <scope>NUCLEOTIDE SEQUENCE [LARGE SCALE GENOMIC DNA]</scope>
    <source>
        <strain evidence="4">An101</strain>
        <strain evidence="5">An115</strain>
    </source>
</reference>
<sequence length="47" mass="5688">MMIAVIPFILLYNGKRAKKSLLTKYFFYIVYPAHLWILMMLKYCLLD</sequence>
<evidence type="ECO:0000256" key="1">
    <source>
        <dbReference type="SAM" id="Phobius"/>
    </source>
</evidence>
<proteinExistence type="predicted"/>
<keyword evidence="5" id="KW-1185">Reference proteome</keyword>
<keyword evidence="1" id="KW-0472">Membrane</keyword>
<gene>
    <name evidence="3" type="ORF">B5E44_06315</name>
    <name evidence="2" type="ORF">B5E59_06030</name>
</gene>
<keyword evidence="1" id="KW-1133">Transmembrane helix</keyword>
<dbReference type="RefSeq" id="WP_087176403.1">
    <property type="nucleotide sequence ID" value="NZ_NFLS01000013.1"/>
</dbReference>
<comment type="caution">
    <text evidence="3">The sequence shown here is derived from an EMBL/GenBank/DDBJ whole genome shotgun (WGS) entry which is preliminary data.</text>
</comment>
<keyword evidence="1" id="KW-0812">Transmembrane</keyword>
<dbReference type="EMBL" id="NFLZ01000014">
    <property type="protein sequence ID" value="OUQ75840.1"/>
    <property type="molecule type" value="Genomic_DNA"/>
</dbReference>
<evidence type="ECO:0000313" key="5">
    <source>
        <dbReference type="Proteomes" id="UP000196293"/>
    </source>
</evidence>
<evidence type="ECO:0000313" key="2">
    <source>
        <dbReference type="EMBL" id="OUQ55979.1"/>
    </source>
</evidence>
<name>A0A1Y4UDS3_9LACO</name>
<evidence type="ECO:0000313" key="4">
    <source>
        <dbReference type="Proteomes" id="UP000195859"/>
    </source>
</evidence>
<organism evidence="3 4">
    <name type="scientific">Lactobacillus gallinarum</name>
    <dbReference type="NCBI Taxonomy" id="52242"/>
    <lineage>
        <taxon>Bacteria</taxon>
        <taxon>Bacillati</taxon>
        <taxon>Bacillota</taxon>
        <taxon>Bacilli</taxon>
        <taxon>Lactobacillales</taxon>
        <taxon>Lactobacillaceae</taxon>
        <taxon>Lactobacillus</taxon>
    </lineage>
</organism>
<dbReference type="EMBL" id="NFLS01000013">
    <property type="protein sequence ID" value="OUQ55979.1"/>
    <property type="molecule type" value="Genomic_DNA"/>
</dbReference>
<evidence type="ECO:0008006" key="6">
    <source>
        <dbReference type="Google" id="ProtNLM"/>
    </source>
</evidence>
<feature type="transmembrane region" description="Helical" evidence="1">
    <location>
        <begin position="26"/>
        <end position="45"/>
    </location>
</feature>
<protein>
    <recommendedName>
        <fullName evidence="6">Conjugal transfer protein TraX</fullName>
    </recommendedName>
</protein>
<accession>A0A1Y4UDS3</accession>
<dbReference type="Proteomes" id="UP000195859">
    <property type="component" value="Unassembled WGS sequence"/>
</dbReference>